<reference evidence="1 2" key="1">
    <citation type="journal article" date="2014" name="Nat. Commun.">
        <title>Klebsormidium flaccidum genome reveals primary factors for plant terrestrial adaptation.</title>
        <authorList>
            <person name="Hori K."/>
            <person name="Maruyama F."/>
            <person name="Fujisawa T."/>
            <person name="Togashi T."/>
            <person name="Yamamoto N."/>
            <person name="Seo M."/>
            <person name="Sato S."/>
            <person name="Yamada T."/>
            <person name="Mori H."/>
            <person name="Tajima N."/>
            <person name="Moriyama T."/>
            <person name="Ikeuchi M."/>
            <person name="Watanabe M."/>
            <person name="Wada H."/>
            <person name="Kobayashi K."/>
            <person name="Saito M."/>
            <person name="Masuda T."/>
            <person name="Sasaki-Sekimoto Y."/>
            <person name="Mashiguchi K."/>
            <person name="Awai K."/>
            <person name="Shimojima M."/>
            <person name="Masuda S."/>
            <person name="Iwai M."/>
            <person name="Nobusawa T."/>
            <person name="Narise T."/>
            <person name="Kondo S."/>
            <person name="Saito H."/>
            <person name="Sato R."/>
            <person name="Murakawa M."/>
            <person name="Ihara Y."/>
            <person name="Oshima-Yamada Y."/>
            <person name="Ohtaka K."/>
            <person name="Satoh M."/>
            <person name="Sonobe K."/>
            <person name="Ishii M."/>
            <person name="Ohtani R."/>
            <person name="Kanamori-Sato M."/>
            <person name="Honoki R."/>
            <person name="Miyazaki D."/>
            <person name="Mochizuki H."/>
            <person name="Umetsu J."/>
            <person name="Higashi K."/>
            <person name="Shibata D."/>
            <person name="Kamiya Y."/>
            <person name="Sato N."/>
            <person name="Nakamura Y."/>
            <person name="Tabata S."/>
            <person name="Ida S."/>
            <person name="Kurokawa K."/>
            <person name="Ohta H."/>
        </authorList>
    </citation>
    <scope>NUCLEOTIDE SEQUENCE [LARGE SCALE GENOMIC DNA]</scope>
    <source>
        <strain evidence="1 2">NIES-2285</strain>
    </source>
</reference>
<evidence type="ECO:0000313" key="1">
    <source>
        <dbReference type="EMBL" id="GAQ88595.1"/>
    </source>
</evidence>
<dbReference type="AlphaFoldDB" id="A0A1Y1ICA8"/>
<dbReference type="EMBL" id="DF237391">
    <property type="protein sequence ID" value="GAQ88595.1"/>
    <property type="molecule type" value="Genomic_DNA"/>
</dbReference>
<sequence length="220" mass="24216">MALSAAETDILLAGYDTFEARYEAEKDAIETAAAVYDYHSNIVWDEVERYAENKAAEDADIFGDTSEDPFIRNSNVTSETVLPSSVSAILLPNSSVLLHNVLLAKERRDSVLSGTMALKKPDVPTVSIKQVEEFPVDASFFQVHGKVVELDSPTESNKPTVRELPYGHFHTTQAVLQDKSGARMTVEAVSKDKNFVETVSKQCSKGNTILLYRPVVASCR</sequence>
<gene>
    <name evidence="1" type="ORF">KFL_004420090</name>
</gene>
<proteinExistence type="predicted"/>
<accession>A0A1Y1ICA8</accession>
<name>A0A1Y1ICA8_KLENI</name>
<dbReference type="Proteomes" id="UP000054558">
    <property type="component" value="Unassembled WGS sequence"/>
</dbReference>
<organism evidence="1 2">
    <name type="scientific">Klebsormidium nitens</name>
    <name type="common">Green alga</name>
    <name type="synonym">Ulothrix nitens</name>
    <dbReference type="NCBI Taxonomy" id="105231"/>
    <lineage>
        <taxon>Eukaryota</taxon>
        <taxon>Viridiplantae</taxon>
        <taxon>Streptophyta</taxon>
        <taxon>Klebsormidiophyceae</taxon>
        <taxon>Klebsormidiales</taxon>
        <taxon>Klebsormidiaceae</taxon>
        <taxon>Klebsormidium</taxon>
    </lineage>
</organism>
<protein>
    <submittedName>
        <fullName evidence="1">Uncharacterized protein</fullName>
    </submittedName>
</protein>
<evidence type="ECO:0000313" key="2">
    <source>
        <dbReference type="Proteomes" id="UP000054558"/>
    </source>
</evidence>
<keyword evidence="2" id="KW-1185">Reference proteome</keyword>